<keyword evidence="1" id="KW-0560">Oxidoreductase</keyword>
<dbReference type="AlphaFoldDB" id="A0A370HV73"/>
<evidence type="ECO:0000313" key="5">
    <source>
        <dbReference type="Proteomes" id="UP000254925"/>
    </source>
</evidence>
<reference evidence="4 5" key="1">
    <citation type="submission" date="2018-07" db="EMBL/GenBank/DDBJ databases">
        <title>Genomic Encyclopedia of Type Strains, Phase IV (KMG-IV): sequencing the most valuable type-strain genomes for metagenomic binning, comparative biology and taxonomic classification.</title>
        <authorList>
            <person name="Goeker M."/>
        </authorList>
    </citation>
    <scope>NUCLEOTIDE SEQUENCE [LARGE SCALE GENOMIC DNA]</scope>
    <source>
        <strain evidence="4 5">DSM 14364</strain>
    </source>
</reference>
<evidence type="ECO:0000256" key="1">
    <source>
        <dbReference type="ARBA" id="ARBA00023002"/>
    </source>
</evidence>
<dbReference type="PANTHER" id="PTHR13847">
    <property type="entry name" value="SARCOSINE DEHYDROGENASE-RELATED"/>
    <property type="match status" value="1"/>
</dbReference>
<dbReference type="OrthoDB" id="9772081at2"/>
<proteinExistence type="predicted"/>
<dbReference type="GO" id="GO:0016491">
    <property type="term" value="F:oxidoreductase activity"/>
    <property type="evidence" value="ECO:0007669"/>
    <property type="project" value="UniProtKB-KW"/>
</dbReference>
<keyword evidence="5" id="KW-1185">Reference proteome</keyword>
<dbReference type="Gene3D" id="3.50.50.60">
    <property type="entry name" value="FAD/NAD(P)-binding domain"/>
    <property type="match status" value="1"/>
</dbReference>
<protein>
    <submittedName>
        <fullName evidence="4">Glycine/D-amino acid oxidase-like deaminating enzyme</fullName>
    </submittedName>
</protein>
<sequence>MSPSSPRVVICGAGIAGIAAAYYLAVECGLDHVTLVDEGHPLSLTSDKSTEAYRNWWPGPDWTMTAFMNRSIDLIEGIARATDNRINLNRRGYVFATADRDKIPFLETMAKSAEERGGGPTRFHDTPQSPYEPSPERGFEGAPTGADVITDTSLIRRHFPFLAPETVALAHARRAGWLSAQQLGMVMLEAVRARGVGFVKGRVVGFDTAGGRVRAVHVDQQGERTTLPATHAVLAAGPMQAEMAGMIGVDLPIRAERHFKVSFADTLGGMPRNAPMLIWLDEQRLPWSDEERAALAADEEAQWLLGEFPAGVHGRPDGATSTLVLFNHHGDAVDPVFPLPEPAYYAEIALRGMSTMVPGLKVYNGETPRPYIDGGYYMRTQENRPLIGPVAVEGAYISCAYSGFGVMASCAGGELIARYVTEAPLPDYAPAFLLSRYHDPAYAALLERWGDGGQL</sequence>
<accession>A0A370HV73</accession>
<evidence type="ECO:0000313" key="4">
    <source>
        <dbReference type="EMBL" id="RDI62210.1"/>
    </source>
</evidence>
<dbReference type="Gene3D" id="3.30.9.10">
    <property type="entry name" value="D-Amino Acid Oxidase, subunit A, domain 2"/>
    <property type="match status" value="1"/>
</dbReference>
<evidence type="ECO:0000259" key="3">
    <source>
        <dbReference type="Pfam" id="PF01266"/>
    </source>
</evidence>
<dbReference type="RefSeq" id="WP_114768353.1">
    <property type="nucleotide sequence ID" value="NZ_QQBB01000001.1"/>
</dbReference>
<gene>
    <name evidence="4" type="ORF">DES45_101478</name>
</gene>
<feature type="region of interest" description="Disordered" evidence="2">
    <location>
        <begin position="114"/>
        <end position="142"/>
    </location>
</feature>
<name>A0A370HV73_9HYPH</name>
<organism evidence="4 5">
    <name type="scientific">Microvirga subterranea</name>
    <dbReference type="NCBI Taxonomy" id="186651"/>
    <lineage>
        <taxon>Bacteria</taxon>
        <taxon>Pseudomonadati</taxon>
        <taxon>Pseudomonadota</taxon>
        <taxon>Alphaproteobacteria</taxon>
        <taxon>Hyphomicrobiales</taxon>
        <taxon>Methylobacteriaceae</taxon>
        <taxon>Microvirga</taxon>
    </lineage>
</organism>
<feature type="domain" description="FAD dependent oxidoreductase" evidence="3">
    <location>
        <begin position="7"/>
        <end position="418"/>
    </location>
</feature>
<dbReference type="GO" id="GO:0005737">
    <property type="term" value="C:cytoplasm"/>
    <property type="evidence" value="ECO:0007669"/>
    <property type="project" value="TreeGrafter"/>
</dbReference>
<dbReference type="PANTHER" id="PTHR13847:SF287">
    <property type="entry name" value="FAD-DEPENDENT OXIDOREDUCTASE DOMAIN-CONTAINING PROTEIN 1"/>
    <property type="match status" value="1"/>
</dbReference>
<dbReference type="Proteomes" id="UP000254925">
    <property type="component" value="Unassembled WGS sequence"/>
</dbReference>
<evidence type="ECO:0000256" key="2">
    <source>
        <dbReference type="SAM" id="MobiDB-lite"/>
    </source>
</evidence>
<dbReference type="Pfam" id="PF01266">
    <property type="entry name" value="DAO"/>
    <property type="match status" value="1"/>
</dbReference>
<dbReference type="InterPro" id="IPR036188">
    <property type="entry name" value="FAD/NAD-bd_sf"/>
</dbReference>
<dbReference type="SUPFAM" id="SSF51905">
    <property type="entry name" value="FAD/NAD(P)-binding domain"/>
    <property type="match status" value="1"/>
</dbReference>
<dbReference type="InterPro" id="IPR006076">
    <property type="entry name" value="FAD-dep_OxRdtase"/>
</dbReference>
<feature type="compositionally biased region" description="Basic and acidic residues" evidence="2">
    <location>
        <begin position="114"/>
        <end position="125"/>
    </location>
</feature>
<dbReference type="EMBL" id="QQBB01000001">
    <property type="protein sequence ID" value="RDI62210.1"/>
    <property type="molecule type" value="Genomic_DNA"/>
</dbReference>
<comment type="caution">
    <text evidence="4">The sequence shown here is derived from an EMBL/GenBank/DDBJ whole genome shotgun (WGS) entry which is preliminary data.</text>
</comment>